<accession>A0A450TD65</accession>
<organism evidence="3">
    <name type="scientific">Candidatus Kentrum sp. FW</name>
    <dbReference type="NCBI Taxonomy" id="2126338"/>
    <lineage>
        <taxon>Bacteria</taxon>
        <taxon>Pseudomonadati</taxon>
        <taxon>Pseudomonadota</taxon>
        <taxon>Gammaproteobacteria</taxon>
        <taxon>Candidatus Kentrum</taxon>
    </lineage>
</organism>
<dbReference type="InterPro" id="IPR027417">
    <property type="entry name" value="P-loop_NTPase"/>
</dbReference>
<dbReference type="AlphaFoldDB" id="A0A450TD65"/>
<feature type="compositionally biased region" description="Basic and acidic residues" evidence="1">
    <location>
        <begin position="58"/>
        <end position="70"/>
    </location>
</feature>
<sequence length="469" mass="53181">MQSIIPESPILSEWIIDFFLFLGITNIAETIGLLAKIAVLIGTTLAVLTYIHNRKKEKNSESPPDGKKLPNENSPNSVDNFRARLGNRTNPGFLSESERLAQIEVGRNPFVTGTELPENSPVFIGRSQIMHEISAVLRHPDKPGCVSLLGERRMGKSSLLNQIFADLANEEGLVTILGSPQGWYEYTPAAFFSDLHMTIEGVIAHASSTNEQAASSFPVMDYPGFRDFIRQHADRYRFILILDEFETMAEDPKFDAAFFANLRHLGNTPEFRFGYLLASRQSLSKLRKQDHGLDSSSFWNIFGIAHTVGLLQSEDAWGLIREPWQRSLGDPLWPKEVEGIEKLIGAHPAFLQMVLDRMWAARAGQYELDLDEIRRALWTYFDYLWRHRSEEEKDFLLKIIDAEPIPDNKLLWDLRSRGLVTRDGRLFSEFFRYFVLSEYSAIGLPSGLETGLDFIADIVKRVIGTAPAQ</sequence>
<dbReference type="InterPro" id="IPR049051">
    <property type="entry name" value="nSTAND2"/>
</dbReference>
<dbReference type="Pfam" id="PF20702">
    <property type="entry name" value="nSTAND2"/>
    <property type="match status" value="1"/>
</dbReference>
<reference evidence="3" key="1">
    <citation type="submission" date="2019-02" db="EMBL/GenBank/DDBJ databases">
        <authorList>
            <person name="Gruber-Vodicka R. H."/>
            <person name="Seah K. B. B."/>
        </authorList>
    </citation>
    <scope>NUCLEOTIDE SEQUENCE</scope>
    <source>
        <strain evidence="3">BECK_BZ131</strain>
    </source>
</reference>
<evidence type="ECO:0000259" key="2">
    <source>
        <dbReference type="Pfam" id="PF20702"/>
    </source>
</evidence>
<gene>
    <name evidence="3" type="ORF">BECKFW1821C_GA0114237_100659</name>
</gene>
<dbReference type="SUPFAM" id="SSF52540">
    <property type="entry name" value="P-loop containing nucleoside triphosphate hydrolases"/>
    <property type="match status" value="1"/>
</dbReference>
<evidence type="ECO:0000313" key="3">
    <source>
        <dbReference type="EMBL" id="VFJ64859.1"/>
    </source>
</evidence>
<evidence type="ECO:0000256" key="1">
    <source>
        <dbReference type="SAM" id="MobiDB-lite"/>
    </source>
</evidence>
<protein>
    <submittedName>
        <fullName evidence="3">AAA ATPase domain-containing protein</fullName>
    </submittedName>
</protein>
<feature type="region of interest" description="Disordered" evidence="1">
    <location>
        <begin position="56"/>
        <end position="82"/>
    </location>
</feature>
<proteinExistence type="predicted"/>
<dbReference type="Gene3D" id="3.40.50.300">
    <property type="entry name" value="P-loop containing nucleotide triphosphate hydrolases"/>
    <property type="match status" value="1"/>
</dbReference>
<feature type="domain" description="Novel STAND NTPase 2" evidence="2">
    <location>
        <begin position="198"/>
        <end position="393"/>
    </location>
</feature>
<dbReference type="EMBL" id="CAADFE010000006">
    <property type="protein sequence ID" value="VFJ64859.1"/>
    <property type="molecule type" value="Genomic_DNA"/>
</dbReference>
<name>A0A450TD65_9GAMM</name>